<evidence type="ECO:0000259" key="1">
    <source>
        <dbReference type="PROSITE" id="PS50943"/>
    </source>
</evidence>
<organism evidence="2 3">
    <name type="scientific">Thiorhodococcus fuscus</name>
    <dbReference type="NCBI Taxonomy" id="527200"/>
    <lineage>
        <taxon>Bacteria</taxon>
        <taxon>Pseudomonadati</taxon>
        <taxon>Pseudomonadota</taxon>
        <taxon>Gammaproteobacteria</taxon>
        <taxon>Chromatiales</taxon>
        <taxon>Chromatiaceae</taxon>
        <taxon>Thiorhodococcus</taxon>
    </lineage>
</organism>
<dbReference type="Proteomes" id="UP001597337">
    <property type="component" value="Unassembled WGS sequence"/>
</dbReference>
<sequence>MQSPERTKLIGQRLRQVRNEQGLTLDQLSERTGGALLKARMSNYEQGIRRMGLEEAETLAKVLKVSPVWLLAIDDASWRSA</sequence>
<dbReference type="SMART" id="SM00530">
    <property type="entry name" value="HTH_XRE"/>
    <property type="match status" value="1"/>
</dbReference>
<keyword evidence="3" id="KW-1185">Reference proteome</keyword>
<dbReference type="Pfam" id="PF01381">
    <property type="entry name" value="HTH_3"/>
    <property type="match status" value="1"/>
</dbReference>
<dbReference type="InterPro" id="IPR001387">
    <property type="entry name" value="Cro/C1-type_HTH"/>
</dbReference>
<evidence type="ECO:0000313" key="2">
    <source>
        <dbReference type="EMBL" id="MFD2112058.1"/>
    </source>
</evidence>
<dbReference type="EMBL" id="JBHUHX010000018">
    <property type="protein sequence ID" value="MFD2112058.1"/>
    <property type="molecule type" value="Genomic_DNA"/>
</dbReference>
<dbReference type="SUPFAM" id="SSF47413">
    <property type="entry name" value="lambda repressor-like DNA-binding domains"/>
    <property type="match status" value="1"/>
</dbReference>
<dbReference type="PROSITE" id="PS50943">
    <property type="entry name" value="HTH_CROC1"/>
    <property type="match status" value="1"/>
</dbReference>
<feature type="domain" description="HTH cro/C1-type" evidence="1">
    <location>
        <begin position="14"/>
        <end position="70"/>
    </location>
</feature>
<reference evidence="3" key="1">
    <citation type="journal article" date="2019" name="Int. J. Syst. Evol. Microbiol.">
        <title>The Global Catalogue of Microorganisms (GCM) 10K type strain sequencing project: providing services to taxonomists for standard genome sequencing and annotation.</title>
        <authorList>
            <consortium name="The Broad Institute Genomics Platform"/>
            <consortium name="The Broad Institute Genome Sequencing Center for Infectious Disease"/>
            <person name="Wu L."/>
            <person name="Ma J."/>
        </authorList>
    </citation>
    <scope>NUCLEOTIDE SEQUENCE [LARGE SCALE GENOMIC DNA]</scope>
    <source>
        <strain evidence="3">KACC 12597</strain>
    </source>
</reference>
<accession>A0ABW4YAT4</accession>
<dbReference type="CDD" id="cd00093">
    <property type="entry name" value="HTH_XRE"/>
    <property type="match status" value="1"/>
</dbReference>
<dbReference type="Gene3D" id="1.10.260.40">
    <property type="entry name" value="lambda repressor-like DNA-binding domains"/>
    <property type="match status" value="1"/>
</dbReference>
<evidence type="ECO:0000313" key="3">
    <source>
        <dbReference type="Proteomes" id="UP001597337"/>
    </source>
</evidence>
<protein>
    <submittedName>
        <fullName evidence="2">Helix-turn-helix domain-containing protein</fullName>
    </submittedName>
</protein>
<name>A0ABW4YAT4_9GAMM</name>
<comment type="caution">
    <text evidence="2">The sequence shown here is derived from an EMBL/GenBank/DDBJ whole genome shotgun (WGS) entry which is preliminary data.</text>
</comment>
<gene>
    <name evidence="2" type="ORF">ACFSJC_09425</name>
</gene>
<dbReference type="RefSeq" id="WP_386026017.1">
    <property type="nucleotide sequence ID" value="NZ_JBHUHX010000018.1"/>
</dbReference>
<proteinExistence type="predicted"/>
<dbReference type="InterPro" id="IPR010982">
    <property type="entry name" value="Lambda_DNA-bd_dom_sf"/>
</dbReference>